<dbReference type="PANTHER" id="PTHR46047">
    <property type="entry name" value="TYROSINE-PROTEIN PHOSPHATASE NON-RECEPTOR TYPE 61F"/>
    <property type="match status" value="1"/>
</dbReference>
<evidence type="ECO:0000256" key="3">
    <source>
        <dbReference type="ARBA" id="ARBA00013064"/>
    </source>
</evidence>
<dbReference type="GO" id="GO:0046426">
    <property type="term" value="P:negative regulation of receptor signaling pathway via JAK-STAT"/>
    <property type="evidence" value="ECO:0007669"/>
    <property type="project" value="TreeGrafter"/>
</dbReference>
<evidence type="ECO:0000256" key="1">
    <source>
        <dbReference type="ARBA" id="ARBA00004308"/>
    </source>
</evidence>
<sequence>MLCGLGDMATTNETHQVLHWHYTNWPDFGVPCSPSGLLNFLWTVQHPTVIHCSAGVGRSGAFVLIDLALYLVSSPVFVRYPQIISWLNTLAVPVHQTPIHTQNKNNFILHQSSPKIIRTALPIASSRVGSDKWATAEISQPLFNYLSSVLSPLPFPLLPTCNSPSCNLDVARQRSLPNSTVLYLETNCRF</sequence>
<evidence type="ECO:0000256" key="6">
    <source>
        <dbReference type="ARBA" id="ARBA00022912"/>
    </source>
</evidence>
<evidence type="ECO:0000259" key="9">
    <source>
        <dbReference type="PROSITE" id="PS50056"/>
    </source>
</evidence>
<evidence type="ECO:0000256" key="5">
    <source>
        <dbReference type="ARBA" id="ARBA00022801"/>
    </source>
</evidence>
<dbReference type="PRINTS" id="PR00700">
    <property type="entry name" value="PRTYPHPHTASE"/>
</dbReference>
<dbReference type="InterPro" id="IPR051985">
    <property type="entry name" value="NR_tyrosine_phosphatase"/>
</dbReference>
<dbReference type="OrthoDB" id="9450131at2759"/>
<evidence type="ECO:0000256" key="2">
    <source>
        <dbReference type="ARBA" id="ARBA00009701"/>
    </source>
</evidence>
<feature type="domain" description="Tyrosine-protein phosphatase" evidence="8">
    <location>
        <begin position="11"/>
        <end position="69"/>
    </location>
</feature>
<dbReference type="PROSITE" id="PS50055">
    <property type="entry name" value="TYR_PHOSPHATASE_PTP"/>
    <property type="match status" value="1"/>
</dbReference>
<keyword evidence="6" id="KW-0904">Protein phosphatase</keyword>
<keyword evidence="7" id="KW-0472">Membrane</keyword>
<dbReference type="SMART" id="SM00404">
    <property type="entry name" value="PTPc_motif"/>
    <property type="match status" value="1"/>
</dbReference>
<name>A0A3P8H0E2_9TREM</name>
<evidence type="ECO:0000313" key="10">
    <source>
        <dbReference type="EMBL" id="VDP84250.1"/>
    </source>
</evidence>
<accession>A0A3P8H0E2</accession>
<dbReference type="GO" id="GO:0005634">
    <property type="term" value="C:nucleus"/>
    <property type="evidence" value="ECO:0007669"/>
    <property type="project" value="TreeGrafter"/>
</dbReference>
<dbReference type="EC" id="3.1.3.48" evidence="3"/>
<dbReference type="Proteomes" id="UP000272942">
    <property type="component" value="Unassembled WGS sequence"/>
</dbReference>
<dbReference type="GO" id="GO:0005737">
    <property type="term" value="C:cytoplasm"/>
    <property type="evidence" value="ECO:0007669"/>
    <property type="project" value="TreeGrafter"/>
</dbReference>
<dbReference type="GO" id="GO:0012505">
    <property type="term" value="C:endomembrane system"/>
    <property type="evidence" value="ECO:0007669"/>
    <property type="project" value="UniProtKB-SubCell"/>
</dbReference>
<comment type="similarity">
    <text evidence="2">Belongs to the protein-tyrosine phosphatase family. Non-receptor class 1 subfamily.</text>
</comment>
<dbReference type="Gene3D" id="3.90.190.10">
    <property type="entry name" value="Protein tyrosine phosphatase superfamily"/>
    <property type="match status" value="1"/>
</dbReference>
<dbReference type="SUPFAM" id="SSF52799">
    <property type="entry name" value="(Phosphotyrosine protein) phosphatases II"/>
    <property type="match status" value="1"/>
</dbReference>
<dbReference type="InterPro" id="IPR003595">
    <property type="entry name" value="Tyr_Pase_cat"/>
</dbReference>
<dbReference type="PROSITE" id="PS00383">
    <property type="entry name" value="TYR_PHOSPHATASE_1"/>
    <property type="match status" value="1"/>
</dbReference>
<dbReference type="InterPro" id="IPR000387">
    <property type="entry name" value="Tyr_Pase_dom"/>
</dbReference>
<evidence type="ECO:0000256" key="7">
    <source>
        <dbReference type="ARBA" id="ARBA00023136"/>
    </source>
</evidence>
<dbReference type="EMBL" id="UZAN01046514">
    <property type="protein sequence ID" value="VDP84250.1"/>
    <property type="molecule type" value="Genomic_DNA"/>
</dbReference>
<dbReference type="PROSITE" id="PS50056">
    <property type="entry name" value="TYR_PHOSPHATASE_2"/>
    <property type="match status" value="1"/>
</dbReference>
<dbReference type="AlphaFoldDB" id="A0A3P8H0E2"/>
<dbReference type="GO" id="GO:0004726">
    <property type="term" value="F:non-membrane spanning protein tyrosine phosphatase activity"/>
    <property type="evidence" value="ECO:0007669"/>
    <property type="project" value="TreeGrafter"/>
</dbReference>
<dbReference type="GO" id="GO:0070373">
    <property type="term" value="P:negative regulation of ERK1 and ERK2 cascade"/>
    <property type="evidence" value="ECO:0007669"/>
    <property type="project" value="TreeGrafter"/>
</dbReference>
<dbReference type="InterPro" id="IPR029021">
    <property type="entry name" value="Prot-tyrosine_phosphatase-like"/>
</dbReference>
<keyword evidence="5" id="KW-0378">Hydrolase</keyword>
<dbReference type="Pfam" id="PF00102">
    <property type="entry name" value="Y_phosphatase"/>
    <property type="match status" value="1"/>
</dbReference>
<proteinExistence type="inferred from homology"/>
<keyword evidence="4" id="KW-0597">Phosphoprotein</keyword>
<dbReference type="InterPro" id="IPR016130">
    <property type="entry name" value="Tyr_Pase_AS"/>
</dbReference>
<dbReference type="PANTHER" id="PTHR46047:SF3">
    <property type="entry name" value="TYROSINE-PROTEIN PHOSPHATASE NON-RECEPTOR TYPE 61F"/>
    <property type="match status" value="1"/>
</dbReference>
<dbReference type="GO" id="GO:0019901">
    <property type="term" value="F:protein kinase binding"/>
    <property type="evidence" value="ECO:0007669"/>
    <property type="project" value="TreeGrafter"/>
</dbReference>
<protein>
    <recommendedName>
        <fullName evidence="3">protein-tyrosine-phosphatase</fullName>
        <ecNumber evidence="3">3.1.3.48</ecNumber>
    </recommendedName>
</protein>
<evidence type="ECO:0000256" key="4">
    <source>
        <dbReference type="ARBA" id="ARBA00022553"/>
    </source>
</evidence>
<comment type="subcellular location">
    <subcellularLocation>
        <location evidence="1">Endomembrane system</location>
    </subcellularLocation>
</comment>
<gene>
    <name evidence="10" type="ORF">ECPE_LOCUS8824</name>
</gene>
<evidence type="ECO:0000259" key="8">
    <source>
        <dbReference type="PROSITE" id="PS50055"/>
    </source>
</evidence>
<reference evidence="10 11" key="1">
    <citation type="submission" date="2018-11" db="EMBL/GenBank/DDBJ databases">
        <authorList>
            <consortium name="Pathogen Informatics"/>
        </authorList>
    </citation>
    <scope>NUCLEOTIDE SEQUENCE [LARGE SCALE GENOMIC DNA]</scope>
    <source>
        <strain evidence="10 11">Egypt</strain>
    </source>
</reference>
<evidence type="ECO:0000313" key="11">
    <source>
        <dbReference type="Proteomes" id="UP000272942"/>
    </source>
</evidence>
<dbReference type="InterPro" id="IPR000242">
    <property type="entry name" value="PTP_cat"/>
</dbReference>
<organism evidence="10 11">
    <name type="scientific">Echinostoma caproni</name>
    <dbReference type="NCBI Taxonomy" id="27848"/>
    <lineage>
        <taxon>Eukaryota</taxon>
        <taxon>Metazoa</taxon>
        <taxon>Spiralia</taxon>
        <taxon>Lophotrochozoa</taxon>
        <taxon>Platyhelminthes</taxon>
        <taxon>Trematoda</taxon>
        <taxon>Digenea</taxon>
        <taxon>Plagiorchiida</taxon>
        <taxon>Echinostomata</taxon>
        <taxon>Echinostomatoidea</taxon>
        <taxon>Echinostomatidae</taxon>
        <taxon>Echinostoma</taxon>
    </lineage>
</organism>
<keyword evidence="11" id="KW-1185">Reference proteome</keyword>
<feature type="domain" description="Tyrosine specific protein phosphatases" evidence="9">
    <location>
        <begin position="47"/>
        <end position="67"/>
    </location>
</feature>